<dbReference type="InterPro" id="IPR016188">
    <property type="entry name" value="PurM-like_N"/>
</dbReference>
<dbReference type="Pfam" id="PF00586">
    <property type="entry name" value="AIRS"/>
    <property type="match status" value="1"/>
</dbReference>
<dbReference type="GO" id="GO:0005829">
    <property type="term" value="C:cytosol"/>
    <property type="evidence" value="ECO:0007669"/>
    <property type="project" value="TreeGrafter"/>
</dbReference>
<dbReference type="PANTHER" id="PTHR10520">
    <property type="entry name" value="TRIFUNCTIONAL PURINE BIOSYNTHETIC PROTEIN ADENOSINE-3-RELATED"/>
    <property type="match status" value="1"/>
</dbReference>
<dbReference type="InterPro" id="IPR004733">
    <property type="entry name" value="PurM_cligase"/>
</dbReference>
<dbReference type="FunFam" id="3.30.1330.10:FF:000001">
    <property type="entry name" value="Phosphoribosylformylglycinamidine cyclo-ligase"/>
    <property type="match status" value="1"/>
</dbReference>
<keyword evidence="12" id="KW-0658">Purine biosynthesis</keyword>
<dbReference type="EMBL" id="SMAB01000016">
    <property type="protein sequence ID" value="TCS80612.1"/>
    <property type="molecule type" value="Genomic_DNA"/>
</dbReference>
<dbReference type="HAMAP" id="MF_00741">
    <property type="entry name" value="AIRS"/>
    <property type="match status" value="1"/>
</dbReference>
<dbReference type="Proteomes" id="UP000295788">
    <property type="component" value="Unassembled WGS sequence"/>
</dbReference>
<feature type="domain" description="PurM-like C-terminal" evidence="14">
    <location>
        <begin position="174"/>
        <end position="338"/>
    </location>
</feature>
<comment type="catalytic activity">
    <reaction evidence="11 12">
        <text>2-formamido-N(1)-(5-O-phospho-beta-D-ribosyl)acetamidine + ATP = 5-amino-1-(5-phospho-beta-D-ribosyl)imidazole + ADP + phosphate + H(+)</text>
        <dbReference type="Rhea" id="RHEA:23032"/>
        <dbReference type="ChEBI" id="CHEBI:15378"/>
        <dbReference type="ChEBI" id="CHEBI:30616"/>
        <dbReference type="ChEBI" id="CHEBI:43474"/>
        <dbReference type="ChEBI" id="CHEBI:137981"/>
        <dbReference type="ChEBI" id="CHEBI:147287"/>
        <dbReference type="ChEBI" id="CHEBI:456216"/>
        <dbReference type="EC" id="6.3.3.1"/>
    </reaction>
</comment>
<keyword evidence="16" id="KW-1185">Reference proteome</keyword>
<dbReference type="OrthoDB" id="9802507at2"/>
<dbReference type="SUPFAM" id="SSF56042">
    <property type="entry name" value="PurM C-terminal domain-like"/>
    <property type="match status" value="1"/>
</dbReference>
<reference evidence="15 16" key="1">
    <citation type="submission" date="2019-03" db="EMBL/GenBank/DDBJ databases">
        <title>Genomic Encyclopedia of Type Strains, Phase IV (KMG-IV): sequencing the most valuable type-strain genomes for metagenomic binning, comparative biology and taxonomic classification.</title>
        <authorList>
            <person name="Goeker M."/>
        </authorList>
    </citation>
    <scope>NUCLEOTIDE SEQUENCE [LARGE SCALE GENOMIC DNA]</scope>
    <source>
        <strain evidence="15 16">DSM 23802</strain>
    </source>
</reference>
<dbReference type="SUPFAM" id="SSF55326">
    <property type="entry name" value="PurM N-terminal domain-like"/>
    <property type="match status" value="1"/>
</dbReference>
<dbReference type="Pfam" id="PF02769">
    <property type="entry name" value="AIRS_C"/>
    <property type="match status" value="1"/>
</dbReference>
<evidence type="ECO:0000256" key="12">
    <source>
        <dbReference type="HAMAP-Rule" id="MF_00741"/>
    </source>
</evidence>
<dbReference type="UniPathway" id="UPA00074">
    <property type="reaction ID" value="UER00129"/>
</dbReference>
<feature type="domain" description="PurM-like N-terminal" evidence="13">
    <location>
        <begin position="57"/>
        <end position="161"/>
    </location>
</feature>
<evidence type="ECO:0000256" key="11">
    <source>
        <dbReference type="ARBA" id="ARBA00049057"/>
    </source>
</evidence>
<dbReference type="Gene3D" id="3.90.650.10">
    <property type="entry name" value="PurM-like C-terminal domain"/>
    <property type="match status" value="1"/>
</dbReference>
<evidence type="ECO:0000256" key="3">
    <source>
        <dbReference type="ARBA" id="ARBA00013047"/>
    </source>
</evidence>
<accession>A0A4V2USA3</accession>
<evidence type="ECO:0000256" key="9">
    <source>
        <dbReference type="ARBA" id="ARBA00032931"/>
    </source>
</evidence>
<evidence type="ECO:0000313" key="16">
    <source>
        <dbReference type="Proteomes" id="UP000295788"/>
    </source>
</evidence>
<evidence type="ECO:0000256" key="5">
    <source>
        <dbReference type="ARBA" id="ARBA00022598"/>
    </source>
</evidence>
<dbReference type="GO" id="GO:0004637">
    <property type="term" value="F:phosphoribosylamine-glycine ligase activity"/>
    <property type="evidence" value="ECO:0007669"/>
    <property type="project" value="TreeGrafter"/>
</dbReference>
<keyword evidence="7 12" id="KW-0067">ATP-binding</keyword>
<organism evidence="15 16">
    <name type="scientific">Tepidibacillus fermentans</name>
    <dbReference type="NCBI Taxonomy" id="1281767"/>
    <lineage>
        <taxon>Bacteria</taxon>
        <taxon>Bacillati</taxon>
        <taxon>Bacillota</taxon>
        <taxon>Bacilli</taxon>
        <taxon>Bacillales</taxon>
        <taxon>Bacillaceae</taxon>
        <taxon>Tepidibacillus</taxon>
    </lineage>
</organism>
<comment type="pathway">
    <text evidence="1 12">Purine metabolism; IMP biosynthesis via de novo pathway; 5-amino-1-(5-phospho-D-ribosyl)imidazole from N(2)-formyl-N(1)-(5-phospho-D-ribosyl)glycinamide: step 2/2.</text>
</comment>
<dbReference type="GO" id="GO:0005524">
    <property type="term" value="F:ATP binding"/>
    <property type="evidence" value="ECO:0007669"/>
    <property type="project" value="UniProtKB-KW"/>
</dbReference>
<evidence type="ECO:0000256" key="1">
    <source>
        <dbReference type="ARBA" id="ARBA00004686"/>
    </source>
</evidence>
<dbReference type="FunFam" id="3.90.650.10:FF:000001">
    <property type="entry name" value="Phosphoribosylformylglycinamidine cyclo-ligase"/>
    <property type="match status" value="1"/>
</dbReference>
<evidence type="ECO:0000313" key="15">
    <source>
        <dbReference type="EMBL" id="TCS80612.1"/>
    </source>
</evidence>
<evidence type="ECO:0000256" key="7">
    <source>
        <dbReference type="ARBA" id="ARBA00022840"/>
    </source>
</evidence>
<comment type="caution">
    <text evidence="15">The sequence shown here is derived from an EMBL/GenBank/DDBJ whole genome shotgun (WGS) entry which is preliminary data.</text>
</comment>
<evidence type="ECO:0000256" key="6">
    <source>
        <dbReference type="ARBA" id="ARBA00022741"/>
    </source>
</evidence>
<protein>
    <recommendedName>
        <fullName evidence="4 12">Phosphoribosylformylglycinamidine cyclo-ligase</fullName>
        <ecNumber evidence="3 12">6.3.3.1</ecNumber>
    </recommendedName>
    <alternativeName>
        <fullName evidence="9 12">AIR synthase</fullName>
    </alternativeName>
    <alternativeName>
        <fullName evidence="10 12">AIRS</fullName>
    </alternativeName>
    <alternativeName>
        <fullName evidence="8 12">Phosphoribosyl-aminoimidazole synthetase</fullName>
    </alternativeName>
</protein>
<dbReference type="InterPro" id="IPR010918">
    <property type="entry name" value="PurM-like_C_dom"/>
</dbReference>
<comment type="similarity">
    <text evidence="2 12">Belongs to the AIR synthase family.</text>
</comment>
<evidence type="ECO:0000256" key="8">
    <source>
        <dbReference type="ARBA" id="ARBA00031908"/>
    </source>
</evidence>
<dbReference type="Gene3D" id="3.30.1330.10">
    <property type="entry name" value="PurM-like, N-terminal domain"/>
    <property type="match status" value="1"/>
</dbReference>
<keyword evidence="12" id="KW-0963">Cytoplasm</keyword>
<name>A0A4V2USA3_9BACI</name>
<dbReference type="GO" id="GO:0004641">
    <property type="term" value="F:phosphoribosylformylglycinamidine cyclo-ligase activity"/>
    <property type="evidence" value="ECO:0007669"/>
    <property type="project" value="UniProtKB-UniRule"/>
</dbReference>
<evidence type="ECO:0000259" key="13">
    <source>
        <dbReference type="Pfam" id="PF00586"/>
    </source>
</evidence>
<dbReference type="InterPro" id="IPR036676">
    <property type="entry name" value="PurM-like_C_sf"/>
</dbReference>
<dbReference type="PANTHER" id="PTHR10520:SF12">
    <property type="entry name" value="TRIFUNCTIONAL PURINE BIOSYNTHETIC PROTEIN ADENOSINE-3"/>
    <property type="match status" value="1"/>
</dbReference>
<dbReference type="RefSeq" id="WP_132769736.1">
    <property type="nucleotide sequence ID" value="NZ_SMAB01000016.1"/>
</dbReference>
<keyword evidence="6 12" id="KW-0547">Nucleotide-binding</keyword>
<evidence type="ECO:0000256" key="4">
    <source>
        <dbReference type="ARBA" id="ARBA00020367"/>
    </source>
</evidence>
<dbReference type="NCBIfam" id="TIGR00878">
    <property type="entry name" value="purM"/>
    <property type="match status" value="1"/>
</dbReference>
<proteinExistence type="inferred from homology"/>
<sequence length="347" mass="38345">MRDLYKEAGVDIQAGNETVRRISNHVRKTFRKEVRTDLGGFGGLFALPIDKYRRPILVSGTDGVGTKLKIAYEMNRHNTIGIDAVAMCVNDILVYGAEPLFFLDYLATGKLLPEQAEQVVSGIVEGCLQANCSLIGGETAEMPGIYQNSEYDVAGFVVGVVEEDQIIDGSSIKHGDVLIGLASNGLHSNGFSLVRYLLFEKHHYRLTDLIEELGNQQLGVELLKPTRIYVKPILKMLEEVSIKGMVHITGGGFIENIPRVIPKGLQANIQLGSWDVPAIFSFLQRLGDLRQEELYRTFNMGIGFILIVSKEEQEKVIQLAGMFGEKAYVIGEIMEGNQGVNLLGEKQ</sequence>
<evidence type="ECO:0000256" key="2">
    <source>
        <dbReference type="ARBA" id="ARBA00010280"/>
    </source>
</evidence>
<keyword evidence="5 12" id="KW-0436">Ligase</keyword>
<evidence type="ECO:0000256" key="10">
    <source>
        <dbReference type="ARBA" id="ARBA00033093"/>
    </source>
</evidence>
<gene>
    <name evidence="12" type="primary">purM</name>
    <name evidence="15" type="ORF">EDD72_11632</name>
</gene>
<dbReference type="EC" id="6.3.3.1" evidence="3 12"/>
<dbReference type="GO" id="GO:0046084">
    <property type="term" value="P:adenine biosynthetic process"/>
    <property type="evidence" value="ECO:0007669"/>
    <property type="project" value="TreeGrafter"/>
</dbReference>
<dbReference type="GO" id="GO:0006189">
    <property type="term" value="P:'de novo' IMP biosynthetic process"/>
    <property type="evidence" value="ECO:0007669"/>
    <property type="project" value="UniProtKB-UniRule"/>
</dbReference>
<comment type="subcellular location">
    <subcellularLocation>
        <location evidence="12">Cytoplasm</location>
    </subcellularLocation>
</comment>
<dbReference type="CDD" id="cd02196">
    <property type="entry name" value="PurM"/>
    <property type="match status" value="1"/>
</dbReference>
<dbReference type="AlphaFoldDB" id="A0A4V2USA3"/>
<evidence type="ECO:0000259" key="14">
    <source>
        <dbReference type="Pfam" id="PF02769"/>
    </source>
</evidence>
<dbReference type="InterPro" id="IPR036921">
    <property type="entry name" value="PurM-like_N_sf"/>
</dbReference>